<dbReference type="Proteomes" id="UP000509301">
    <property type="component" value="Chromosome"/>
</dbReference>
<dbReference type="Pfam" id="PF00682">
    <property type="entry name" value="HMGL-like"/>
    <property type="match status" value="1"/>
</dbReference>
<evidence type="ECO:0000313" key="11">
    <source>
        <dbReference type="EMBL" id="QKQ99688.1"/>
    </source>
</evidence>
<feature type="coiled-coil region" evidence="9">
    <location>
        <begin position="345"/>
        <end position="372"/>
    </location>
</feature>
<dbReference type="PROSITE" id="PS00815">
    <property type="entry name" value="AIPM_HOMOCIT_SYNTH_1"/>
    <property type="match status" value="1"/>
</dbReference>
<dbReference type="Pfam" id="PF22617">
    <property type="entry name" value="HCS_D2"/>
    <property type="match status" value="1"/>
</dbReference>
<evidence type="ECO:0000256" key="8">
    <source>
        <dbReference type="RuleBase" id="RU003523"/>
    </source>
</evidence>
<comment type="pathway">
    <text evidence="1">Amino-acid biosynthesis; L-isoleucine biosynthesis; 2-oxobutanoate from pyruvate: step 1/3.</text>
</comment>
<dbReference type="PROSITE" id="PS00816">
    <property type="entry name" value="AIPM_HOMOCIT_SYNTH_2"/>
    <property type="match status" value="1"/>
</dbReference>
<organism evidence="11 12">
    <name type="scientific">Metallosphaera tengchongensis</name>
    <dbReference type="NCBI Taxonomy" id="1532350"/>
    <lineage>
        <taxon>Archaea</taxon>
        <taxon>Thermoproteota</taxon>
        <taxon>Thermoprotei</taxon>
        <taxon>Sulfolobales</taxon>
        <taxon>Sulfolobaceae</taxon>
        <taxon>Metallosphaera</taxon>
    </lineage>
</organism>
<evidence type="ECO:0000256" key="7">
    <source>
        <dbReference type="NCBIfam" id="TIGR00977"/>
    </source>
</evidence>
<dbReference type="InterPro" id="IPR036230">
    <property type="entry name" value="LeuA_allosteric_dom_sf"/>
</dbReference>
<dbReference type="InterPro" id="IPR054691">
    <property type="entry name" value="LeuA/HCS_post-cat"/>
</dbReference>
<keyword evidence="3" id="KW-0028">Amino-acid biosynthesis</keyword>
<evidence type="ECO:0000259" key="10">
    <source>
        <dbReference type="PROSITE" id="PS50991"/>
    </source>
</evidence>
<dbReference type="EC" id="2.3.3.21" evidence="7"/>
<dbReference type="Pfam" id="PF08502">
    <property type="entry name" value="LeuA_dimer"/>
    <property type="match status" value="1"/>
</dbReference>
<dbReference type="GO" id="GO:0003852">
    <property type="term" value="F:2-isopropylmalate synthase activity"/>
    <property type="evidence" value="ECO:0007669"/>
    <property type="project" value="InterPro"/>
</dbReference>
<protein>
    <recommendedName>
        <fullName evidence="7">Citramalate synthase</fullName>
        <ecNumber evidence="7">2.3.3.21</ecNumber>
    </recommendedName>
</protein>
<dbReference type="GO" id="GO:0043714">
    <property type="term" value="F:(R)-citramalate synthase activity"/>
    <property type="evidence" value="ECO:0007669"/>
    <property type="project" value="UniProtKB-UniRule"/>
</dbReference>
<evidence type="ECO:0000256" key="5">
    <source>
        <dbReference type="ARBA" id="ARBA00022679"/>
    </source>
</evidence>
<dbReference type="Gene3D" id="3.20.20.70">
    <property type="entry name" value="Aldolase class I"/>
    <property type="match status" value="1"/>
</dbReference>
<keyword evidence="6" id="KW-0100">Branched-chain amino acid biosynthesis</keyword>
<keyword evidence="5 8" id="KW-0808">Transferase</keyword>
<dbReference type="InterPro" id="IPR013709">
    <property type="entry name" value="2-isopropylmalate_synth_dimer"/>
</dbReference>
<evidence type="ECO:0000256" key="4">
    <source>
        <dbReference type="ARBA" id="ARBA00022624"/>
    </source>
</evidence>
<sequence>MVKKSIEILDTTLRDGSQAASISFTLRDKIKTAILLDELGVDYIEGGWPGSNPKDYEFFKEIKNYSLKNAKIAAFGSTRRKGIKPEEDVSLKSILDADTSVAVLFGKTWTLHVKEVLRTTLEDNLQIISDSVQFLRDHGIEVIFDAEHFYQGFKEDKEYALKVVNTAYEAGAKVVALADTNGGTLPHEVLEITRYIAERTKAKLGVHMHNDTGNAVANSLMGVVAGARHVQGTINGIGERTGNADLIQIIPSLLLKMGFKVLRNPDGLKRLKEVSSALYELAGIHPNPYQPYVGDNAFTHKAGVHADAVMKNTRAYEHIDPSIIGNQRKIVISELSGTANLVNYLDRLGLKLEKKEEKLKRALQTIKELEAKGYSFDLAPESALLVVLKELGYYEKLIDMKYWKVINENGLALAVVKVNSRIEAAEGDGPVNAVDNALRRCLVKDFPELESVKLTDYRVVLPGEIKNTESVVRVTIEFTDGKNTWRTEGVSQSVIEASIMALVDGLDYYLQINKKLKPLLTI</sequence>
<proteinExistence type="inferred from homology"/>
<dbReference type="SMART" id="SM00917">
    <property type="entry name" value="LeuA_dimer"/>
    <property type="match status" value="1"/>
</dbReference>
<name>A0A6N0NVH4_9CREN</name>
<evidence type="ECO:0000256" key="1">
    <source>
        <dbReference type="ARBA" id="ARBA00004743"/>
    </source>
</evidence>
<keyword evidence="4" id="KW-0412">Isoleucine biosynthesis</keyword>
<evidence type="ECO:0000256" key="6">
    <source>
        <dbReference type="ARBA" id="ARBA00023304"/>
    </source>
</evidence>
<evidence type="ECO:0000256" key="3">
    <source>
        <dbReference type="ARBA" id="ARBA00022605"/>
    </source>
</evidence>
<dbReference type="InterPro" id="IPR005675">
    <property type="entry name" value="Citramal_synthase"/>
</dbReference>
<dbReference type="Gene3D" id="4.10.430.20">
    <property type="match status" value="1"/>
</dbReference>
<evidence type="ECO:0000313" key="12">
    <source>
        <dbReference type="Proteomes" id="UP000509301"/>
    </source>
</evidence>
<dbReference type="CDD" id="cd07941">
    <property type="entry name" value="DRE_TIM_LeuA3"/>
    <property type="match status" value="1"/>
</dbReference>
<dbReference type="PANTHER" id="PTHR43538">
    <property type="entry name" value="ALPHA-IPM SYNTHASE/HOMOCITRATE SYNTHASE"/>
    <property type="match status" value="1"/>
</dbReference>
<dbReference type="PROSITE" id="PS50991">
    <property type="entry name" value="PYR_CT"/>
    <property type="match status" value="1"/>
</dbReference>
<evidence type="ECO:0000256" key="9">
    <source>
        <dbReference type="SAM" id="Coils"/>
    </source>
</evidence>
<dbReference type="SUPFAM" id="SSF110921">
    <property type="entry name" value="2-isopropylmalate synthase LeuA, allosteric (dimerisation) domain"/>
    <property type="match status" value="1"/>
</dbReference>
<accession>A0A6N0NVH4</accession>
<reference evidence="11 12" key="1">
    <citation type="submission" date="2020-02" db="EMBL/GenBank/DDBJ databases">
        <title>Comparative genome analysis reveals the metabolism and evolution of the thermophilic archaeal genus Metallosphaera.</title>
        <authorList>
            <person name="Jiang C."/>
        </authorList>
    </citation>
    <scope>NUCLEOTIDE SEQUENCE [LARGE SCALE GENOMIC DNA]</scope>
    <source>
        <strain evidence="11 12">Ric-A</strain>
    </source>
</reference>
<dbReference type="NCBIfam" id="TIGR00977">
    <property type="entry name" value="citramal_synth"/>
    <property type="match status" value="1"/>
</dbReference>
<dbReference type="GeneID" id="55641113"/>
<dbReference type="GO" id="GO:0009097">
    <property type="term" value="P:isoleucine biosynthetic process"/>
    <property type="evidence" value="ECO:0007669"/>
    <property type="project" value="UniProtKB-UniRule"/>
</dbReference>
<feature type="domain" description="Pyruvate carboxyltransferase" evidence="10">
    <location>
        <begin position="6"/>
        <end position="269"/>
    </location>
</feature>
<dbReference type="RefSeq" id="WP_174629892.1">
    <property type="nucleotide sequence ID" value="NZ_CP049074.1"/>
</dbReference>
<dbReference type="PANTHER" id="PTHR43538:SF1">
    <property type="entry name" value="(R)-CITRAMALATE SYNTHASE"/>
    <property type="match status" value="1"/>
</dbReference>
<evidence type="ECO:0000256" key="2">
    <source>
        <dbReference type="ARBA" id="ARBA00006154"/>
    </source>
</evidence>
<dbReference type="InterPro" id="IPR000891">
    <property type="entry name" value="PYR_CT"/>
</dbReference>
<dbReference type="GO" id="GO:0009098">
    <property type="term" value="P:L-leucine biosynthetic process"/>
    <property type="evidence" value="ECO:0007669"/>
    <property type="project" value="InterPro"/>
</dbReference>
<dbReference type="InterPro" id="IPR013785">
    <property type="entry name" value="Aldolase_TIM"/>
</dbReference>
<dbReference type="InterPro" id="IPR002034">
    <property type="entry name" value="AIPM/Hcit_synth_CS"/>
</dbReference>
<gene>
    <name evidence="11" type="ORF">GWK48_04150</name>
</gene>
<dbReference type="Gene3D" id="3.30.160.270">
    <property type="match status" value="1"/>
</dbReference>
<keyword evidence="9" id="KW-0175">Coiled coil</keyword>
<dbReference type="OrthoDB" id="6555at2157"/>
<dbReference type="SUPFAM" id="SSF51569">
    <property type="entry name" value="Aldolase"/>
    <property type="match status" value="1"/>
</dbReference>
<dbReference type="EMBL" id="CP049074">
    <property type="protein sequence ID" value="QKQ99688.1"/>
    <property type="molecule type" value="Genomic_DNA"/>
</dbReference>
<keyword evidence="12" id="KW-1185">Reference proteome</keyword>
<comment type="similarity">
    <text evidence="2 8">Belongs to the alpha-IPM synthase/homocitrate synthase family.</text>
</comment>
<dbReference type="UniPathway" id="UPA00047">
    <property type="reaction ID" value="UER00066"/>
</dbReference>
<dbReference type="AlphaFoldDB" id="A0A6N0NVH4"/>
<dbReference type="KEGG" id="mten:GWK48_04150"/>